<keyword evidence="1" id="KW-1133">Transmembrane helix</keyword>
<dbReference type="CDD" id="cd00037">
    <property type="entry name" value="CLECT"/>
    <property type="match status" value="1"/>
</dbReference>
<evidence type="ECO:0000313" key="3">
    <source>
        <dbReference type="EMBL" id="KAL3862307.1"/>
    </source>
</evidence>
<evidence type="ECO:0000313" key="4">
    <source>
        <dbReference type="Proteomes" id="UP001634394"/>
    </source>
</evidence>
<keyword evidence="4" id="KW-1185">Reference proteome</keyword>
<keyword evidence="1" id="KW-0472">Membrane</keyword>
<dbReference type="EMBL" id="JBJQND010000011">
    <property type="protein sequence ID" value="KAL3862307.1"/>
    <property type="molecule type" value="Genomic_DNA"/>
</dbReference>
<organism evidence="3 4">
    <name type="scientific">Sinanodonta woodiana</name>
    <name type="common">Chinese pond mussel</name>
    <name type="synonym">Anodonta woodiana</name>
    <dbReference type="NCBI Taxonomy" id="1069815"/>
    <lineage>
        <taxon>Eukaryota</taxon>
        <taxon>Metazoa</taxon>
        <taxon>Spiralia</taxon>
        <taxon>Lophotrochozoa</taxon>
        <taxon>Mollusca</taxon>
        <taxon>Bivalvia</taxon>
        <taxon>Autobranchia</taxon>
        <taxon>Heteroconchia</taxon>
        <taxon>Palaeoheterodonta</taxon>
        <taxon>Unionida</taxon>
        <taxon>Unionoidea</taxon>
        <taxon>Unionidae</taxon>
        <taxon>Unioninae</taxon>
        <taxon>Sinanodonta</taxon>
    </lineage>
</organism>
<dbReference type="Proteomes" id="UP001634394">
    <property type="component" value="Unassembled WGS sequence"/>
</dbReference>
<proteinExistence type="predicted"/>
<reference evidence="3 4" key="1">
    <citation type="submission" date="2024-11" db="EMBL/GenBank/DDBJ databases">
        <title>Chromosome-level genome assembly of the freshwater bivalve Anodonta woodiana.</title>
        <authorList>
            <person name="Chen X."/>
        </authorList>
    </citation>
    <scope>NUCLEOTIDE SEQUENCE [LARGE SCALE GENOMIC DNA]</scope>
    <source>
        <strain evidence="3">MN2024</strain>
        <tissue evidence="3">Gills</tissue>
    </source>
</reference>
<dbReference type="InterPro" id="IPR016186">
    <property type="entry name" value="C-type_lectin-like/link_sf"/>
</dbReference>
<evidence type="ECO:0000256" key="2">
    <source>
        <dbReference type="SAM" id="SignalP"/>
    </source>
</evidence>
<gene>
    <name evidence="3" type="ORF">ACJMK2_008286</name>
</gene>
<keyword evidence="2" id="KW-0732">Signal</keyword>
<keyword evidence="1" id="KW-0812">Transmembrane</keyword>
<feature type="transmembrane region" description="Helical" evidence="1">
    <location>
        <begin position="32"/>
        <end position="50"/>
    </location>
</feature>
<protein>
    <recommendedName>
        <fullName evidence="5">C-type lectin domain-containing protein</fullName>
    </recommendedName>
</protein>
<evidence type="ECO:0000256" key="1">
    <source>
        <dbReference type="SAM" id="Phobius"/>
    </source>
</evidence>
<dbReference type="Gene3D" id="3.10.100.10">
    <property type="entry name" value="Mannose-Binding Protein A, subunit A"/>
    <property type="match status" value="1"/>
</dbReference>
<comment type="caution">
    <text evidence="3">The sequence shown here is derived from an EMBL/GenBank/DDBJ whole genome shotgun (WGS) entry which is preliminary data.</text>
</comment>
<evidence type="ECO:0008006" key="5">
    <source>
        <dbReference type="Google" id="ProtNLM"/>
    </source>
</evidence>
<sequence>MKLLQIGFLFMTLSALVGVVFSQQIGFPGGLGGFSGIFGLLILIVFIAVISKRPQCPSNYTAISPESSTCIRAFTTEIPFADARTACQTDGGDLVGLDTLTFEMVRAFADVNKSAGPCDFWVGATEAASGVWTGLISKPISTLGGLFFQNAGDFEDYVANECGKLEDSKDYYL</sequence>
<dbReference type="SUPFAM" id="SSF56436">
    <property type="entry name" value="C-type lectin-like"/>
    <property type="match status" value="1"/>
</dbReference>
<accession>A0ABD3VL45</accession>
<dbReference type="AlphaFoldDB" id="A0ABD3VL45"/>
<name>A0ABD3VL45_SINWO</name>
<feature type="chain" id="PRO_5044804713" description="C-type lectin domain-containing protein" evidence="2">
    <location>
        <begin position="23"/>
        <end position="173"/>
    </location>
</feature>
<dbReference type="InterPro" id="IPR016187">
    <property type="entry name" value="CTDL_fold"/>
</dbReference>
<feature type="signal peptide" evidence="2">
    <location>
        <begin position="1"/>
        <end position="22"/>
    </location>
</feature>